<dbReference type="InterPro" id="IPR036249">
    <property type="entry name" value="Thioredoxin-like_sf"/>
</dbReference>
<evidence type="ECO:0000259" key="2">
    <source>
        <dbReference type="Pfam" id="PF08534"/>
    </source>
</evidence>
<dbReference type="RefSeq" id="WP_390303804.1">
    <property type="nucleotide sequence ID" value="NZ_JBHULI010000025.1"/>
</dbReference>
<keyword evidence="1" id="KW-0812">Transmembrane</keyword>
<dbReference type="SUPFAM" id="SSF52833">
    <property type="entry name" value="Thioredoxin-like"/>
    <property type="match status" value="1"/>
</dbReference>
<sequence length="175" mass="19933">MRLEQKQFVPFMIAVAAITMVVIVLSSFNFTNKQHARFVENVVESDSLTTLKMRVIGAQDSVSIVDLKGQKSILVFWASWSEKSTAMLDEIRLLQREADSLQVIAALVKDAEESLEEEREYPNFIYSDGAHFFNYLKVPGFPTYILFDEQSNVLKSNIGYEKGIGYDSLKVYLND</sequence>
<dbReference type="Gene3D" id="3.40.30.10">
    <property type="entry name" value="Glutaredoxin"/>
    <property type="match status" value="1"/>
</dbReference>
<keyword evidence="4" id="KW-1185">Reference proteome</keyword>
<keyword evidence="1" id="KW-0472">Membrane</keyword>
<gene>
    <name evidence="3" type="ORF">ACFSVN_13490</name>
</gene>
<dbReference type="Pfam" id="PF08534">
    <property type="entry name" value="Redoxin"/>
    <property type="match status" value="1"/>
</dbReference>
<proteinExistence type="predicted"/>
<feature type="transmembrane region" description="Helical" evidence="1">
    <location>
        <begin position="7"/>
        <end position="28"/>
    </location>
</feature>
<dbReference type="EMBL" id="JBHULI010000025">
    <property type="protein sequence ID" value="MFD2533462.1"/>
    <property type="molecule type" value="Genomic_DNA"/>
</dbReference>
<name>A0ABW5JPW8_9BACT</name>
<accession>A0ABW5JPW8</accession>
<evidence type="ECO:0000256" key="1">
    <source>
        <dbReference type="SAM" id="Phobius"/>
    </source>
</evidence>
<keyword evidence="1" id="KW-1133">Transmembrane helix</keyword>
<feature type="domain" description="Redoxin" evidence="2">
    <location>
        <begin position="59"/>
        <end position="162"/>
    </location>
</feature>
<evidence type="ECO:0000313" key="4">
    <source>
        <dbReference type="Proteomes" id="UP001597460"/>
    </source>
</evidence>
<dbReference type="Proteomes" id="UP001597460">
    <property type="component" value="Unassembled WGS sequence"/>
</dbReference>
<dbReference type="InterPro" id="IPR013740">
    <property type="entry name" value="Redoxin"/>
</dbReference>
<reference evidence="4" key="1">
    <citation type="journal article" date="2019" name="Int. J. Syst. Evol. Microbiol.">
        <title>The Global Catalogue of Microorganisms (GCM) 10K type strain sequencing project: providing services to taxonomists for standard genome sequencing and annotation.</title>
        <authorList>
            <consortium name="The Broad Institute Genomics Platform"/>
            <consortium name="The Broad Institute Genome Sequencing Center for Infectious Disease"/>
            <person name="Wu L."/>
            <person name="Ma J."/>
        </authorList>
    </citation>
    <scope>NUCLEOTIDE SEQUENCE [LARGE SCALE GENOMIC DNA]</scope>
    <source>
        <strain evidence="4">KCTC 52042</strain>
    </source>
</reference>
<organism evidence="3 4">
    <name type="scientific">Gracilimonas halophila</name>
    <dbReference type="NCBI Taxonomy" id="1834464"/>
    <lineage>
        <taxon>Bacteria</taxon>
        <taxon>Pseudomonadati</taxon>
        <taxon>Balneolota</taxon>
        <taxon>Balneolia</taxon>
        <taxon>Balneolales</taxon>
        <taxon>Balneolaceae</taxon>
        <taxon>Gracilimonas</taxon>
    </lineage>
</organism>
<evidence type="ECO:0000313" key="3">
    <source>
        <dbReference type="EMBL" id="MFD2533462.1"/>
    </source>
</evidence>
<comment type="caution">
    <text evidence="3">The sequence shown here is derived from an EMBL/GenBank/DDBJ whole genome shotgun (WGS) entry which is preliminary data.</text>
</comment>
<protein>
    <submittedName>
        <fullName evidence="3">TlpA family protein disulfide reductase</fullName>
    </submittedName>
</protein>